<reference evidence="1 2" key="1">
    <citation type="journal article" date="2019" name="Int. J. Syst. Evol. Microbiol.">
        <title>The Global Catalogue of Microorganisms (GCM) 10K type strain sequencing project: providing services to taxonomists for standard genome sequencing and annotation.</title>
        <authorList>
            <consortium name="The Broad Institute Genomics Platform"/>
            <consortium name="The Broad Institute Genome Sequencing Center for Infectious Disease"/>
            <person name="Wu L."/>
            <person name="Ma J."/>
        </authorList>
    </citation>
    <scope>NUCLEOTIDE SEQUENCE [LARGE SCALE GENOMIC DNA]</scope>
    <source>
        <strain evidence="1 2">JCM 16009</strain>
    </source>
</reference>
<evidence type="ECO:0008006" key="3">
    <source>
        <dbReference type="Google" id="ProtNLM"/>
    </source>
</evidence>
<dbReference type="Pfam" id="PF14081">
    <property type="entry name" value="DUF4262"/>
    <property type="match status" value="1"/>
</dbReference>
<evidence type="ECO:0000313" key="2">
    <source>
        <dbReference type="Proteomes" id="UP001500449"/>
    </source>
</evidence>
<keyword evidence="2" id="KW-1185">Reference proteome</keyword>
<comment type="caution">
    <text evidence="1">The sequence shown here is derived from an EMBL/GenBank/DDBJ whole genome shotgun (WGS) entry which is preliminary data.</text>
</comment>
<gene>
    <name evidence="1" type="ORF">GCM10009836_71460</name>
</gene>
<accession>A0ABN2NQX5</accession>
<organism evidence="1 2">
    <name type="scientific">Pseudonocardia ailaonensis</name>
    <dbReference type="NCBI Taxonomy" id="367279"/>
    <lineage>
        <taxon>Bacteria</taxon>
        <taxon>Bacillati</taxon>
        <taxon>Actinomycetota</taxon>
        <taxon>Actinomycetes</taxon>
        <taxon>Pseudonocardiales</taxon>
        <taxon>Pseudonocardiaceae</taxon>
        <taxon>Pseudonocardia</taxon>
    </lineage>
</organism>
<protein>
    <recommendedName>
        <fullName evidence="3">DUF4262 domain-containing protein</fullName>
    </recommendedName>
</protein>
<name>A0ABN2NQX5_9PSEU</name>
<dbReference type="InterPro" id="IPR025358">
    <property type="entry name" value="DUF4262"/>
</dbReference>
<evidence type="ECO:0000313" key="1">
    <source>
        <dbReference type="EMBL" id="GAA1879789.1"/>
    </source>
</evidence>
<dbReference type="Proteomes" id="UP001500449">
    <property type="component" value="Unassembled WGS sequence"/>
</dbReference>
<dbReference type="EMBL" id="BAAAQK010000029">
    <property type="protein sequence ID" value="GAA1879789.1"/>
    <property type="molecule type" value="Genomic_DNA"/>
</dbReference>
<proteinExistence type="predicted"/>
<sequence>MRRMNPEMPPETSAALLHRIEQYETWQRETIRRFGWALQAVEGDAEGPPFVYTVGLSGFEHPELIVFAVSQTAAGRLLNRLGEYVRSGGRLGPGDTVGLPEGRVSLLSFPDAAGWLLGAQRLYRVDGGPPVAALLVVPDEGYLPEEGEDGQCAWCE</sequence>